<feature type="transmembrane region" description="Helical" evidence="1">
    <location>
        <begin position="80"/>
        <end position="99"/>
    </location>
</feature>
<keyword evidence="1" id="KW-0812">Transmembrane</keyword>
<protein>
    <submittedName>
        <fullName evidence="2">Uncharacterized protein</fullName>
    </submittedName>
</protein>
<feature type="transmembrane region" description="Helical" evidence="1">
    <location>
        <begin position="43"/>
        <end position="60"/>
    </location>
</feature>
<accession>A0A7R9B5Q4</accession>
<name>A0A7R9B5Q4_TIMSH</name>
<sequence>MYGKLEKTFMAFSIKKTLTELLRSEEGKGDIQCINGIRSQCTLALYVGHKLMCMTIIPFSNRNNFAQLIQYPVSMLIRAFTNYVYAFLLLSGFLIAYNMSREMKRKGYIDWKRRYLARFIR</sequence>
<dbReference type="InterPro" id="IPR052728">
    <property type="entry name" value="O2_lipid_transport_reg"/>
</dbReference>
<dbReference type="PANTHER" id="PTHR11161:SF4">
    <property type="entry name" value="DROP DEAD"/>
    <property type="match status" value="1"/>
</dbReference>
<organism evidence="2">
    <name type="scientific">Timema shepardi</name>
    <name type="common">Walking stick</name>
    <dbReference type="NCBI Taxonomy" id="629360"/>
    <lineage>
        <taxon>Eukaryota</taxon>
        <taxon>Metazoa</taxon>
        <taxon>Ecdysozoa</taxon>
        <taxon>Arthropoda</taxon>
        <taxon>Hexapoda</taxon>
        <taxon>Insecta</taxon>
        <taxon>Pterygota</taxon>
        <taxon>Neoptera</taxon>
        <taxon>Polyneoptera</taxon>
        <taxon>Phasmatodea</taxon>
        <taxon>Timematodea</taxon>
        <taxon>Timematoidea</taxon>
        <taxon>Timematidae</taxon>
        <taxon>Timema</taxon>
    </lineage>
</organism>
<reference evidence="2" key="1">
    <citation type="submission" date="2020-11" db="EMBL/GenBank/DDBJ databases">
        <authorList>
            <person name="Tran Van P."/>
        </authorList>
    </citation>
    <scope>NUCLEOTIDE SEQUENCE</scope>
</reference>
<proteinExistence type="predicted"/>
<evidence type="ECO:0000313" key="2">
    <source>
        <dbReference type="EMBL" id="CAD7266865.1"/>
    </source>
</evidence>
<dbReference type="PANTHER" id="PTHR11161">
    <property type="entry name" value="O-ACYLTRANSFERASE"/>
    <property type="match status" value="1"/>
</dbReference>
<dbReference type="EMBL" id="OC007818">
    <property type="protein sequence ID" value="CAD7266865.1"/>
    <property type="molecule type" value="Genomic_DNA"/>
</dbReference>
<gene>
    <name evidence="2" type="ORF">TSIB3V08_LOCUS10879</name>
</gene>
<dbReference type="AlphaFoldDB" id="A0A7R9B5Q4"/>
<keyword evidence="1" id="KW-1133">Transmembrane helix</keyword>
<keyword evidence="1" id="KW-0472">Membrane</keyword>
<evidence type="ECO:0000256" key="1">
    <source>
        <dbReference type="SAM" id="Phobius"/>
    </source>
</evidence>